<dbReference type="HOGENOM" id="CLU_131320_1_0_2"/>
<dbReference type="EMBL" id="CP007264">
    <property type="protein sequence ID" value="AHL21950.1"/>
    <property type="molecule type" value="Genomic_DNA"/>
</dbReference>
<dbReference type="GeneID" id="82171989"/>
<dbReference type="Pfam" id="PF18765">
    <property type="entry name" value="Polbeta"/>
    <property type="match status" value="1"/>
</dbReference>
<dbReference type="PANTHER" id="PTHR33933">
    <property type="entry name" value="NUCLEOTIDYLTRANSFERASE"/>
    <property type="match status" value="1"/>
</dbReference>
<evidence type="ECO:0000259" key="1">
    <source>
        <dbReference type="Pfam" id="PF18765"/>
    </source>
</evidence>
<dbReference type="CDD" id="cd05403">
    <property type="entry name" value="NT_KNTase_like"/>
    <property type="match status" value="1"/>
</dbReference>
<dbReference type="InterPro" id="IPR052548">
    <property type="entry name" value="Type_VII_TA_antitoxin"/>
</dbReference>
<evidence type="ECO:0000313" key="3">
    <source>
        <dbReference type="Proteomes" id="UP000019434"/>
    </source>
</evidence>
<feature type="domain" description="Polymerase beta nucleotidyltransferase" evidence="1">
    <location>
        <begin position="6"/>
        <end position="73"/>
    </location>
</feature>
<dbReference type="Gene3D" id="3.30.460.10">
    <property type="entry name" value="Beta Polymerase, domain 2"/>
    <property type="match status" value="1"/>
</dbReference>
<name>W8P3F2_9EURY</name>
<dbReference type="STRING" id="195522.BD01_0323"/>
<dbReference type="InterPro" id="IPR043519">
    <property type="entry name" value="NT_sf"/>
</dbReference>
<protein>
    <submittedName>
        <fullName evidence="2">Putative nucleotidyltransferase</fullName>
    </submittedName>
</protein>
<dbReference type="InterPro" id="IPR041633">
    <property type="entry name" value="Polbeta"/>
</dbReference>
<dbReference type="SUPFAM" id="SSF81301">
    <property type="entry name" value="Nucleotidyltransferase"/>
    <property type="match status" value="1"/>
</dbReference>
<evidence type="ECO:0000313" key="2">
    <source>
        <dbReference type="EMBL" id="AHL21950.1"/>
    </source>
</evidence>
<gene>
    <name evidence="2" type="ORF">BD01_0323</name>
</gene>
<dbReference type="GO" id="GO:0016740">
    <property type="term" value="F:transferase activity"/>
    <property type="evidence" value="ECO:0007669"/>
    <property type="project" value="UniProtKB-KW"/>
</dbReference>
<dbReference type="AlphaFoldDB" id="W8P3F2"/>
<accession>W8P3F2</accession>
<keyword evidence="3" id="KW-1185">Reference proteome</keyword>
<reference evidence="2 3" key="1">
    <citation type="submission" date="2014-02" db="EMBL/GenBank/DDBJ databases">
        <title>Genome Sequence of an Hyperthermophilic Archaeon, Thermococcus nautili 30-1, producing viral vesicles.</title>
        <authorList>
            <person name="Oberto J."/>
            <person name="Gaudin M."/>
            <person name="Cossu M."/>
            <person name="Gorlas A."/>
            <person name="Slesarev A."/>
            <person name="Marguet E."/>
            <person name="Forterre P."/>
        </authorList>
    </citation>
    <scope>NUCLEOTIDE SEQUENCE [LARGE SCALE GENOMIC DNA]</scope>
    <source>
        <strain evidence="2 3">30-1</strain>
    </source>
</reference>
<keyword evidence="2" id="KW-0808">Transferase</keyword>
<proteinExistence type="predicted"/>
<dbReference type="eggNOG" id="arCOG01202">
    <property type="taxonomic scope" value="Archaea"/>
</dbReference>
<dbReference type="KEGG" id="tnu:BD01_0323"/>
<dbReference type="Proteomes" id="UP000019434">
    <property type="component" value="Chromosome"/>
</dbReference>
<dbReference type="PANTHER" id="PTHR33933:SF1">
    <property type="entry name" value="PROTEIN ADENYLYLTRANSFERASE MNTA-RELATED"/>
    <property type="match status" value="1"/>
</dbReference>
<dbReference type="OrthoDB" id="9287at2157"/>
<dbReference type="RefSeq" id="WP_042689238.1">
    <property type="nucleotide sequence ID" value="NZ_CP007264.1"/>
</dbReference>
<organism evidence="2 3">
    <name type="scientific">Thermococcus nautili</name>
    <dbReference type="NCBI Taxonomy" id="195522"/>
    <lineage>
        <taxon>Archaea</taxon>
        <taxon>Methanobacteriati</taxon>
        <taxon>Methanobacteriota</taxon>
        <taxon>Thermococci</taxon>
        <taxon>Thermococcales</taxon>
        <taxon>Thermococcaceae</taxon>
        <taxon>Thermococcus</taxon>
    </lineage>
</organism>
<sequence length="133" mass="15431">MNVEDKVVELAKEHFGKNLECVLLFGSRARRTARDDSDYDFLIITKKKVESPEFWKGVFLFETKTGFSIDVIVVDEGSLRPTNPLLWGVLTGYRVLYGEKEWKRLLSKLRRKIRELKPKLVEGASSWEIAQLI</sequence>